<keyword evidence="3" id="KW-1185">Reference proteome</keyword>
<keyword evidence="1" id="KW-1133">Transmembrane helix</keyword>
<evidence type="ECO:0000256" key="1">
    <source>
        <dbReference type="SAM" id="Phobius"/>
    </source>
</evidence>
<keyword evidence="1" id="KW-0472">Membrane</keyword>
<feature type="transmembrane region" description="Helical" evidence="1">
    <location>
        <begin position="143"/>
        <end position="164"/>
    </location>
</feature>
<evidence type="ECO:0000313" key="3">
    <source>
        <dbReference type="Proteomes" id="UP000799424"/>
    </source>
</evidence>
<feature type="transmembrane region" description="Helical" evidence="1">
    <location>
        <begin position="77"/>
        <end position="97"/>
    </location>
</feature>
<name>A0A6A6ZQM5_9PLEO</name>
<gene>
    <name evidence="2" type="ORF">CC86DRAFT_409287</name>
</gene>
<dbReference type="OrthoDB" id="10385827at2759"/>
<dbReference type="Proteomes" id="UP000799424">
    <property type="component" value="Unassembled WGS sequence"/>
</dbReference>
<evidence type="ECO:0000313" key="2">
    <source>
        <dbReference type="EMBL" id="KAF2823372.1"/>
    </source>
</evidence>
<dbReference type="EMBL" id="MU006232">
    <property type="protein sequence ID" value="KAF2823372.1"/>
    <property type="molecule type" value="Genomic_DNA"/>
</dbReference>
<feature type="transmembrane region" description="Helical" evidence="1">
    <location>
        <begin position="109"/>
        <end position="131"/>
    </location>
</feature>
<protein>
    <recommendedName>
        <fullName evidence="4">Transmembrane protein</fullName>
    </recommendedName>
</protein>
<proteinExistence type="predicted"/>
<accession>A0A6A6ZQM5</accession>
<keyword evidence="1" id="KW-0812">Transmembrane</keyword>
<dbReference type="AlphaFoldDB" id="A0A6A6ZQM5"/>
<feature type="transmembrane region" description="Helical" evidence="1">
    <location>
        <begin position="279"/>
        <end position="299"/>
    </location>
</feature>
<reference evidence="2" key="1">
    <citation type="journal article" date="2020" name="Stud. Mycol.">
        <title>101 Dothideomycetes genomes: a test case for predicting lifestyles and emergence of pathogens.</title>
        <authorList>
            <person name="Haridas S."/>
            <person name="Albert R."/>
            <person name="Binder M."/>
            <person name="Bloem J."/>
            <person name="Labutti K."/>
            <person name="Salamov A."/>
            <person name="Andreopoulos B."/>
            <person name="Baker S."/>
            <person name="Barry K."/>
            <person name="Bills G."/>
            <person name="Bluhm B."/>
            <person name="Cannon C."/>
            <person name="Castanera R."/>
            <person name="Culley D."/>
            <person name="Daum C."/>
            <person name="Ezra D."/>
            <person name="Gonzalez J."/>
            <person name="Henrissat B."/>
            <person name="Kuo A."/>
            <person name="Liang C."/>
            <person name="Lipzen A."/>
            <person name="Lutzoni F."/>
            <person name="Magnuson J."/>
            <person name="Mondo S."/>
            <person name="Nolan M."/>
            <person name="Ohm R."/>
            <person name="Pangilinan J."/>
            <person name="Park H.-J."/>
            <person name="Ramirez L."/>
            <person name="Alfaro M."/>
            <person name="Sun H."/>
            <person name="Tritt A."/>
            <person name="Yoshinaga Y."/>
            <person name="Zwiers L.-H."/>
            <person name="Turgeon B."/>
            <person name="Goodwin S."/>
            <person name="Spatafora J."/>
            <person name="Crous P."/>
            <person name="Grigoriev I."/>
        </authorList>
    </citation>
    <scope>NUCLEOTIDE SEQUENCE</scope>
    <source>
        <strain evidence="2">CBS 113818</strain>
    </source>
</reference>
<organism evidence="2 3">
    <name type="scientific">Ophiobolus disseminans</name>
    <dbReference type="NCBI Taxonomy" id="1469910"/>
    <lineage>
        <taxon>Eukaryota</taxon>
        <taxon>Fungi</taxon>
        <taxon>Dikarya</taxon>
        <taxon>Ascomycota</taxon>
        <taxon>Pezizomycotina</taxon>
        <taxon>Dothideomycetes</taxon>
        <taxon>Pleosporomycetidae</taxon>
        <taxon>Pleosporales</taxon>
        <taxon>Pleosporineae</taxon>
        <taxon>Phaeosphaeriaceae</taxon>
        <taxon>Ophiobolus</taxon>
    </lineage>
</organism>
<evidence type="ECO:0008006" key="4">
    <source>
        <dbReference type="Google" id="ProtNLM"/>
    </source>
</evidence>
<sequence>MSADLALPVVATPVVHTYATPSSYPTATPGAVPLQQYHDASLPTISNVPLSFSDTIYAVADFVENASFRVDIIMTPLRLVMAWFMLGCVHLASMIRYKDYKLPGKAIKCLQYGFCSGSKVFWTLFLSATMYLSYDKLTEDPSLLAIMELLFLEDGIPGLVARFVRAKYMSWHNPFPEHAGGLWLCAELFGDVHLFQQKGQFIPKTFTELGIGILVWLYRLAAAHYNRVTTLGSAIWSWIRPRAKVAGLTVLDNLPSPKQVILFMPTLHRWFQIYLRLRYEYIILPVLHFFFLVACYIFQRNSRGGVDHGMVGNWDYNCAFMSAPTLTRDAIAKLMLATDVLEKELAIALPDARREAAVEVQADMKLLGERCRSWRTSHLEMAKDYNHARRTLDLQMTLILYLYMGLDPLAEHPRDMACFRSNQMIVTWEPGLHGLHYKPNPVFRFGDCSRDIYDLCEKEIQAIFWSLKHKKRPTAVKFPAMDIYDKASWSFNLHRLGFKFARFSPENNPIDLSTRRAIATSLQQMEDYAIDGRTDQWHAEELDRRKERARRRANPFLNTWN</sequence>